<evidence type="ECO:0000313" key="3">
    <source>
        <dbReference type="EMBL" id="ACG79503.1"/>
    </source>
</evidence>
<evidence type="ECO:0000313" key="4">
    <source>
        <dbReference type="Proteomes" id="UP000001868"/>
    </source>
</evidence>
<keyword evidence="1" id="KW-0574">Periplasm</keyword>
<dbReference type="AlphaFoldDB" id="B4R9Z9"/>
<dbReference type="SUPFAM" id="SSF48452">
    <property type="entry name" value="TPR-like"/>
    <property type="match status" value="1"/>
</dbReference>
<dbReference type="RefSeq" id="WP_012523641.1">
    <property type="nucleotide sequence ID" value="NC_011144.1"/>
</dbReference>
<dbReference type="eggNOG" id="COG1729">
    <property type="taxonomic scope" value="Bacteria"/>
</dbReference>
<comment type="similarity">
    <text evidence="1">Belongs to the CpoB family.</text>
</comment>
<dbReference type="EMBL" id="CP000747">
    <property type="protein sequence ID" value="ACG79503.1"/>
    <property type="molecule type" value="Genomic_DNA"/>
</dbReference>
<evidence type="ECO:0000256" key="1">
    <source>
        <dbReference type="HAMAP-Rule" id="MF_02066"/>
    </source>
</evidence>
<comment type="function">
    <text evidence="1">Mediates coordination of peptidoglycan synthesis and outer membrane constriction during cell division.</text>
</comment>
<organism evidence="3 4">
    <name type="scientific">Phenylobacterium zucineum (strain HLK1)</name>
    <dbReference type="NCBI Taxonomy" id="450851"/>
    <lineage>
        <taxon>Bacteria</taxon>
        <taxon>Pseudomonadati</taxon>
        <taxon>Pseudomonadota</taxon>
        <taxon>Alphaproteobacteria</taxon>
        <taxon>Caulobacterales</taxon>
        <taxon>Caulobacteraceae</taxon>
        <taxon>Phenylobacterium</taxon>
    </lineage>
</organism>
<feature type="chain" id="PRO_5009990847" description="Cell division coordinator CpoB" evidence="1">
    <location>
        <begin position="28"/>
        <end position="282"/>
    </location>
</feature>
<comment type="subcellular location">
    <subcellularLocation>
        <location evidence="1">Periplasm</location>
    </subcellularLocation>
</comment>
<feature type="coiled-coil region" evidence="1">
    <location>
        <begin position="83"/>
        <end position="131"/>
    </location>
</feature>
<dbReference type="STRING" id="450851.PHZ_c3094"/>
<dbReference type="GO" id="GO:0030288">
    <property type="term" value="C:outer membrane-bounded periplasmic space"/>
    <property type="evidence" value="ECO:0007669"/>
    <property type="project" value="UniProtKB-UniRule"/>
</dbReference>
<sequence length="282" mass="30702" precursor="true">MSQMTRSRFVLPALAFAVLATAAPATAQTPFPATPAEDPLDSRDARRVERMEKVVRELRAIVFQMRDTGKPVVVQPSDADARMAELAARIDDLERTLQRINGSLETATFELQQTKRENAALKTQVDELTQRLTVVEPPPPPPSEDAGAAPAPAADPTEAFTRARQLMLAGDYDGAEDAFAAFVETWPDGQRTPEARYWWGKTLSVRGAHNDAATAYIGAIRGWPQTSWAPDAVVELARSLVALKKPQDACRTLAELPKRYPKAPANITSRAAATRTQAKCAA</sequence>
<keyword evidence="1" id="KW-0131">Cell cycle</keyword>
<dbReference type="KEGG" id="pzu:PHZ_c3094"/>
<gene>
    <name evidence="1" type="primary">cpoB</name>
    <name evidence="3" type="ordered locus">PHZ_c3094</name>
</gene>
<dbReference type="InterPro" id="IPR011990">
    <property type="entry name" value="TPR-like_helical_dom_sf"/>
</dbReference>
<dbReference type="Proteomes" id="UP000001868">
    <property type="component" value="Chromosome"/>
</dbReference>
<dbReference type="Gene3D" id="1.25.40.10">
    <property type="entry name" value="Tetratricopeptide repeat domain"/>
    <property type="match status" value="1"/>
</dbReference>
<dbReference type="Pfam" id="PF13174">
    <property type="entry name" value="TPR_6"/>
    <property type="match status" value="1"/>
</dbReference>
<name>B4R9Z9_PHEZH</name>
<feature type="compositionally biased region" description="Low complexity" evidence="2">
    <location>
        <begin position="144"/>
        <end position="155"/>
    </location>
</feature>
<evidence type="ECO:0000256" key="2">
    <source>
        <dbReference type="SAM" id="MobiDB-lite"/>
    </source>
</evidence>
<feature type="signal peptide" evidence="1">
    <location>
        <begin position="1"/>
        <end position="27"/>
    </location>
</feature>
<dbReference type="NCBIfam" id="TIGR02795">
    <property type="entry name" value="tol_pal_ybgF"/>
    <property type="match status" value="1"/>
</dbReference>
<protein>
    <recommendedName>
        <fullName evidence="1">Cell division coordinator CpoB</fullName>
    </recommendedName>
</protein>
<keyword evidence="4" id="KW-1185">Reference proteome</keyword>
<dbReference type="HAMAP" id="MF_02066">
    <property type="entry name" value="CpoB"/>
    <property type="match status" value="1"/>
</dbReference>
<dbReference type="InterPro" id="IPR034706">
    <property type="entry name" value="CpoB"/>
</dbReference>
<dbReference type="GO" id="GO:0043093">
    <property type="term" value="P:FtsZ-dependent cytokinesis"/>
    <property type="evidence" value="ECO:0007669"/>
    <property type="project" value="UniProtKB-UniRule"/>
</dbReference>
<reference evidence="3 4" key="1">
    <citation type="journal article" date="2008" name="BMC Genomics">
        <title>Complete genome of Phenylobacterium zucineum - a novel facultative intracellular bacterium isolated from human erythroleukemia cell line K562.</title>
        <authorList>
            <person name="Luo Y."/>
            <person name="Xu X."/>
            <person name="Ding Z."/>
            <person name="Liu Z."/>
            <person name="Zhang B."/>
            <person name="Yan Z."/>
            <person name="Sun J."/>
            <person name="Hu S."/>
            <person name="Hu X."/>
        </authorList>
    </citation>
    <scope>NUCLEOTIDE SEQUENCE [LARGE SCALE GENOMIC DNA]</scope>
    <source>
        <strain evidence="3 4">HLK1</strain>
    </source>
</reference>
<dbReference type="HOGENOM" id="CLU_920248_0_0_5"/>
<dbReference type="InterPro" id="IPR014162">
    <property type="entry name" value="CpoB_C"/>
</dbReference>
<keyword evidence="1" id="KW-0732">Signal</keyword>
<feature type="region of interest" description="Disordered" evidence="2">
    <location>
        <begin position="135"/>
        <end position="155"/>
    </location>
</feature>
<keyword evidence="1" id="KW-0175">Coiled coil</keyword>
<accession>B4R9Z9</accession>
<proteinExistence type="inferred from homology"/>
<keyword evidence="1" id="KW-0132">Cell division</keyword>
<dbReference type="InterPro" id="IPR019734">
    <property type="entry name" value="TPR_rpt"/>
</dbReference>